<protein>
    <submittedName>
        <fullName evidence="1">YbhB/YbcL family Raf kinase inhibitor-like protein</fullName>
    </submittedName>
</protein>
<dbReference type="SUPFAM" id="SSF49777">
    <property type="entry name" value="PEBP-like"/>
    <property type="match status" value="1"/>
</dbReference>
<dbReference type="GO" id="GO:0004860">
    <property type="term" value="F:protein kinase inhibitor activity"/>
    <property type="evidence" value="ECO:0007669"/>
    <property type="project" value="UniProtKB-KW"/>
</dbReference>
<dbReference type="InterPro" id="IPR036610">
    <property type="entry name" value="PEBP-like_sf"/>
</dbReference>
<dbReference type="Pfam" id="PF01161">
    <property type="entry name" value="PBP"/>
    <property type="match status" value="1"/>
</dbReference>
<keyword evidence="1" id="KW-0649">Protein kinase inhibitor</keyword>
<dbReference type="EMBL" id="CP121689">
    <property type="protein sequence ID" value="WZL77208.1"/>
    <property type="molecule type" value="Genomic_DNA"/>
</dbReference>
<dbReference type="Proteomes" id="UP001461341">
    <property type="component" value="Chromosome"/>
</dbReference>
<name>A0ABZ2YH62_9BACT</name>
<evidence type="ECO:0000313" key="1">
    <source>
        <dbReference type="EMBL" id="WZL77208.1"/>
    </source>
</evidence>
<dbReference type="Gene3D" id="3.90.280.10">
    <property type="entry name" value="PEBP-like"/>
    <property type="match status" value="1"/>
</dbReference>
<dbReference type="InterPro" id="IPR008914">
    <property type="entry name" value="PEBP"/>
</dbReference>
<sequence>MFTLKSEAFSQGSEIPLEYTCLGENLSPPLCWENLPEGTRSLVLICEDPDAPRGIFTHWVLYNIPPSLSALPKGVGKINEAVIMEHIFQGKNDFGKLGYGGPCPPPGKPHRYFFRLIALDTELPQEAGLTRKQVLELIKGHILGEAQLMGMFGRVSLGKFLKGFLKAKLL</sequence>
<organism evidence="1 2">
    <name type="scientific">Thermatribacter velox</name>
    <dbReference type="NCBI Taxonomy" id="3039681"/>
    <lineage>
        <taxon>Bacteria</taxon>
        <taxon>Pseudomonadati</taxon>
        <taxon>Atribacterota</taxon>
        <taxon>Atribacteria</taxon>
        <taxon>Atribacterales</taxon>
        <taxon>Thermatribacteraceae</taxon>
        <taxon>Thermatribacter</taxon>
    </lineage>
</organism>
<gene>
    <name evidence="1" type="ORF">QBE54_01520</name>
</gene>
<dbReference type="PANTHER" id="PTHR30289">
    <property type="entry name" value="UNCHARACTERIZED PROTEIN YBCL-RELATED"/>
    <property type="match status" value="1"/>
</dbReference>
<dbReference type="PANTHER" id="PTHR30289:SF1">
    <property type="entry name" value="PEBP (PHOSPHATIDYLETHANOLAMINE-BINDING PROTEIN) FAMILY PROTEIN"/>
    <property type="match status" value="1"/>
</dbReference>
<dbReference type="CDD" id="cd00865">
    <property type="entry name" value="PEBP_bact_arch"/>
    <property type="match status" value="1"/>
</dbReference>
<accession>A0ABZ2YH62</accession>
<dbReference type="NCBIfam" id="TIGR00481">
    <property type="entry name" value="YbhB/YbcL family Raf kinase inhibitor-like protein"/>
    <property type="match status" value="1"/>
</dbReference>
<proteinExistence type="predicted"/>
<keyword evidence="2" id="KW-1185">Reference proteome</keyword>
<dbReference type="InterPro" id="IPR005247">
    <property type="entry name" value="YbhB_YbcL/LppC-like"/>
</dbReference>
<evidence type="ECO:0000313" key="2">
    <source>
        <dbReference type="Proteomes" id="UP001461341"/>
    </source>
</evidence>
<reference evidence="1 2" key="1">
    <citation type="submission" date="2023-03" db="EMBL/GenBank/DDBJ databases">
        <title>Novel Species.</title>
        <authorList>
            <person name="Ma S."/>
        </authorList>
    </citation>
    <scope>NUCLEOTIDE SEQUENCE [LARGE SCALE GENOMIC DNA]</scope>
    <source>
        <strain evidence="1 2">B11</strain>
    </source>
</reference>